<organism evidence="1 2">
    <name type="scientific">Enterococcus lemanii</name>
    <dbReference type="NCBI Taxonomy" id="1159752"/>
    <lineage>
        <taxon>Bacteria</taxon>
        <taxon>Bacillati</taxon>
        <taxon>Bacillota</taxon>
        <taxon>Bacilli</taxon>
        <taxon>Lactobacillales</taxon>
        <taxon>Enterococcaceae</taxon>
        <taxon>Enterococcus</taxon>
    </lineage>
</organism>
<comment type="caution">
    <text evidence="1">The sequence shown here is derived from an EMBL/GenBank/DDBJ whole genome shotgun (WGS) entry which is preliminary data.</text>
</comment>
<proteinExistence type="predicted"/>
<reference evidence="2" key="1">
    <citation type="journal article" date="2019" name="Int. J. Syst. Evol. Microbiol.">
        <title>The Global Catalogue of Microorganisms (GCM) 10K type strain sequencing project: providing services to taxonomists for standard genome sequencing and annotation.</title>
        <authorList>
            <consortium name="The Broad Institute Genomics Platform"/>
            <consortium name="The Broad Institute Genome Sequencing Center for Infectious Disease"/>
            <person name="Wu L."/>
            <person name="Ma J."/>
        </authorList>
    </citation>
    <scope>NUCLEOTIDE SEQUENCE [LARGE SCALE GENOMIC DNA]</scope>
    <source>
        <strain evidence="2">CGMCC 1.19032</strain>
    </source>
</reference>
<sequence length="40" mass="4596">MKQKTFQIYDGQEVVPIIMDDGYASTNIGKINYQQVTRAM</sequence>
<dbReference type="RefSeq" id="WP_275581278.1">
    <property type="nucleotide sequence ID" value="NZ_JAFBFD010000013.1"/>
</dbReference>
<dbReference type="Proteomes" id="UP001595969">
    <property type="component" value="Unassembled WGS sequence"/>
</dbReference>
<evidence type="ECO:0000313" key="2">
    <source>
        <dbReference type="Proteomes" id="UP001595969"/>
    </source>
</evidence>
<evidence type="ECO:0000313" key="1">
    <source>
        <dbReference type="EMBL" id="MFC4718366.1"/>
    </source>
</evidence>
<keyword evidence="2" id="KW-1185">Reference proteome</keyword>
<accession>A0ABV9MQX2</accession>
<protein>
    <submittedName>
        <fullName evidence="1">Uncharacterized protein</fullName>
    </submittedName>
</protein>
<name>A0ABV9MQX2_9ENTE</name>
<gene>
    <name evidence="1" type="ORF">ACFO5I_01210</name>
</gene>
<dbReference type="EMBL" id="JBHSGS010000007">
    <property type="protein sequence ID" value="MFC4718366.1"/>
    <property type="molecule type" value="Genomic_DNA"/>
</dbReference>